<dbReference type="GO" id="GO:0003723">
    <property type="term" value="F:RNA binding"/>
    <property type="evidence" value="ECO:0000318"/>
    <property type="project" value="GO_Central"/>
</dbReference>
<dbReference type="GO" id="GO:0000290">
    <property type="term" value="P:deadenylation-dependent decapping of nuclear-transcribed mRNA"/>
    <property type="evidence" value="ECO:0000318"/>
    <property type="project" value="GO_Central"/>
</dbReference>
<protein>
    <submittedName>
        <fullName evidence="4">Uncharacterized protein</fullName>
    </submittedName>
</protein>
<dbReference type="InParanoid" id="B8C3U0"/>
<dbReference type="EMBL" id="CM000642">
    <property type="protein sequence ID" value="EED92182.1"/>
    <property type="molecule type" value="Genomic_DNA"/>
</dbReference>
<proteinExistence type="predicted"/>
<dbReference type="STRING" id="35128.B8C3U0"/>
<reference evidence="4 5" key="2">
    <citation type="journal article" date="2008" name="Nature">
        <title>The Phaeodactylum genome reveals the evolutionary history of diatom genomes.</title>
        <authorList>
            <person name="Bowler C."/>
            <person name="Allen A.E."/>
            <person name="Badger J.H."/>
            <person name="Grimwood J."/>
            <person name="Jabbari K."/>
            <person name="Kuo A."/>
            <person name="Maheswari U."/>
            <person name="Martens C."/>
            <person name="Maumus F."/>
            <person name="Otillar R.P."/>
            <person name="Rayko E."/>
            <person name="Salamov A."/>
            <person name="Vandepoele K."/>
            <person name="Beszteri B."/>
            <person name="Gruber A."/>
            <person name="Heijde M."/>
            <person name="Katinka M."/>
            <person name="Mock T."/>
            <person name="Valentin K."/>
            <person name="Verret F."/>
            <person name="Berges J.A."/>
            <person name="Brownlee C."/>
            <person name="Cadoret J.P."/>
            <person name="Chiovitti A."/>
            <person name="Choi C.J."/>
            <person name="Coesel S."/>
            <person name="De Martino A."/>
            <person name="Detter J.C."/>
            <person name="Durkin C."/>
            <person name="Falciatore A."/>
            <person name="Fournet J."/>
            <person name="Haruta M."/>
            <person name="Huysman M.J."/>
            <person name="Jenkins B.D."/>
            <person name="Jiroutova K."/>
            <person name="Jorgensen R.E."/>
            <person name="Joubert Y."/>
            <person name="Kaplan A."/>
            <person name="Kroger N."/>
            <person name="Kroth P.G."/>
            <person name="La Roche J."/>
            <person name="Lindquist E."/>
            <person name="Lommer M."/>
            <person name="Martin-Jezequel V."/>
            <person name="Lopez P.J."/>
            <person name="Lucas S."/>
            <person name="Mangogna M."/>
            <person name="McGinnis K."/>
            <person name="Medlin L.K."/>
            <person name="Montsant A."/>
            <person name="Oudot-Le Secq M.P."/>
            <person name="Napoli C."/>
            <person name="Obornik M."/>
            <person name="Parker M.S."/>
            <person name="Petit J.L."/>
            <person name="Porcel B.M."/>
            <person name="Poulsen N."/>
            <person name="Robison M."/>
            <person name="Rychlewski L."/>
            <person name="Rynearson T.A."/>
            <person name="Schmutz J."/>
            <person name="Shapiro H."/>
            <person name="Siaut M."/>
            <person name="Stanley M."/>
            <person name="Sussman M.R."/>
            <person name="Taylor A.R."/>
            <person name="Vardi A."/>
            <person name="von Dassow P."/>
            <person name="Vyverman W."/>
            <person name="Willis A."/>
            <person name="Wyrwicz L.S."/>
            <person name="Rokhsar D.S."/>
            <person name="Weissenbach J."/>
            <person name="Armbrust E.V."/>
            <person name="Green B.R."/>
            <person name="Van de Peer Y."/>
            <person name="Grigoriev I.V."/>
        </authorList>
    </citation>
    <scope>NUCLEOTIDE SEQUENCE [LARGE SCALE GENOMIC DNA]</scope>
    <source>
        <strain evidence="4 5">CCMP1335</strain>
    </source>
</reference>
<name>B8C3U0_THAPS</name>
<reference evidence="4 5" key="1">
    <citation type="journal article" date="2004" name="Science">
        <title>The genome of the diatom Thalassiosira pseudonana: ecology, evolution, and metabolism.</title>
        <authorList>
            <person name="Armbrust E.V."/>
            <person name="Berges J.A."/>
            <person name="Bowler C."/>
            <person name="Green B.R."/>
            <person name="Martinez D."/>
            <person name="Putnam N.H."/>
            <person name="Zhou S."/>
            <person name="Allen A.E."/>
            <person name="Apt K.E."/>
            <person name="Bechner M."/>
            <person name="Brzezinski M.A."/>
            <person name="Chaal B.K."/>
            <person name="Chiovitti A."/>
            <person name="Davis A.K."/>
            <person name="Demarest M.S."/>
            <person name="Detter J.C."/>
            <person name="Glavina T."/>
            <person name="Goodstein D."/>
            <person name="Hadi M.Z."/>
            <person name="Hellsten U."/>
            <person name="Hildebrand M."/>
            <person name="Jenkins B.D."/>
            <person name="Jurka J."/>
            <person name="Kapitonov V.V."/>
            <person name="Kroger N."/>
            <person name="Lau W.W."/>
            <person name="Lane T.W."/>
            <person name="Larimer F.W."/>
            <person name="Lippmeier J.C."/>
            <person name="Lucas S."/>
            <person name="Medina M."/>
            <person name="Montsant A."/>
            <person name="Obornik M."/>
            <person name="Parker M.S."/>
            <person name="Palenik B."/>
            <person name="Pazour G.J."/>
            <person name="Richardson P.M."/>
            <person name="Rynearson T.A."/>
            <person name="Saito M.A."/>
            <person name="Schwartz D.C."/>
            <person name="Thamatrakoln K."/>
            <person name="Valentin K."/>
            <person name="Vardi A."/>
            <person name="Wilkerson F.P."/>
            <person name="Rokhsar D.S."/>
        </authorList>
    </citation>
    <scope>NUCLEOTIDE SEQUENCE [LARGE SCALE GENOMIC DNA]</scope>
    <source>
        <strain evidence="4 5">CCMP1335</strain>
    </source>
</reference>
<evidence type="ECO:0000256" key="2">
    <source>
        <dbReference type="ARBA" id="ARBA00022490"/>
    </source>
</evidence>
<dbReference type="PaxDb" id="35128-Thaps22907"/>
<dbReference type="GO" id="GO:0033962">
    <property type="term" value="P:P-body assembly"/>
    <property type="evidence" value="ECO:0000318"/>
    <property type="project" value="GO_Central"/>
</dbReference>
<dbReference type="GeneID" id="7442281"/>
<dbReference type="eggNOG" id="ENOG502RJQ9">
    <property type="taxonomic scope" value="Eukaryota"/>
</dbReference>
<gene>
    <name evidence="4" type="ORF">THAPSDRAFT_22907</name>
</gene>
<feature type="compositionally biased region" description="Acidic residues" evidence="3">
    <location>
        <begin position="385"/>
        <end position="402"/>
    </location>
</feature>
<organism evidence="4 5">
    <name type="scientific">Thalassiosira pseudonana</name>
    <name type="common">Marine diatom</name>
    <name type="synonym">Cyclotella nana</name>
    <dbReference type="NCBI Taxonomy" id="35128"/>
    <lineage>
        <taxon>Eukaryota</taxon>
        <taxon>Sar</taxon>
        <taxon>Stramenopiles</taxon>
        <taxon>Ochrophyta</taxon>
        <taxon>Bacillariophyta</taxon>
        <taxon>Coscinodiscophyceae</taxon>
        <taxon>Thalassiosirophycidae</taxon>
        <taxon>Thalassiosirales</taxon>
        <taxon>Thalassiosiraceae</taxon>
        <taxon>Thalassiosira</taxon>
    </lineage>
</organism>
<accession>B8C3U0</accession>
<dbReference type="PANTHER" id="PTHR21551">
    <property type="entry name" value="TOPOISOMERASE II-ASSOCIATED PROTEIN PAT1"/>
    <property type="match status" value="1"/>
</dbReference>
<feature type="compositionally biased region" description="Pro residues" evidence="3">
    <location>
        <begin position="333"/>
        <end position="343"/>
    </location>
</feature>
<dbReference type="AlphaFoldDB" id="B8C3U0"/>
<dbReference type="KEGG" id="tps:THAPSDRAFT_22907"/>
<dbReference type="HOGENOM" id="CLU_423051_0_0_1"/>
<evidence type="ECO:0000313" key="5">
    <source>
        <dbReference type="Proteomes" id="UP000001449"/>
    </source>
</evidence>
<feature type="region of interest" description="Disordered" evidence="3">
    <location>
        <begin position="217"/>
        <end position="240"/>
    </location>
</feature>
<dbReference type="Proteomes" id="UP000001449">
    <property type="component" value="Chromosome 5"/>
</dbReference>
<keyword evidence="5" id="KW-1185">Reference proteome</keyword>
<comment type="subcellular location">
    <subcellularLocation>
        <location evidence="1">Cytoplasm</location>
        <location evidence="1">P-body</location>
    </subcellularLocation>
</comment>
<dbReference type="RefSeq" id="XP_002290430.1">
    <property type="nucleotide sequence ID" value="XM_002290394.1"/>
</dbReference>
<sequence>MDDDDIFGRAGGSLLNDLLSDLDAAVAANHSSNQINDPTDDLFASLERDLLSGSSYNNSASSINNRPPPGMMGIMSSSAGAFVVNSQQQQQAIAAATTVDSNTVTLDPDDAWSAALSQFGGMSLAADFLAADTAKKQVSEDATAAALRQTESGILGEAISSNVVDKLFEDDEDYVLEEEVVVGSSGGGQQQQGGGDEEIDATGGLMALLGASRAKTTASSSATATPLAKEKSTTAPLNPEMMSPQNLVGVKAPPPSPMFPPQMNMPHGGGPMGGPMPPPPHMMHMMPPPHMQGMPPPPHMMGMMPPPHHMQGMPPPHMMGMMPPTGPGGMMPPMGPGVGPLPPHGNDNNNNMQSGGRGPQMKKKGEKDLFGSRDFPALGATPQQVEEDDEDEEKQSESDDAEEVHTANVLPPIRTRIFFNNPDPSAPPINAQHVESALMPTRDVCYVVHSMLRPLQSLDAYNDDYYHWSFVDRKSRNMLMLGGDISKVLPKPVWKEVKVMAKEREDKFRAAVETRSKEFAEEKKSLGRMVKSNVKRPKALLNTPVLNKEKEIGEAEESKVDSDYEREQQRTRVQLWRARVAIDKGCTAFLSLVELRRLIQANVGAPQLVNELMGDVKSNVDIMHASLGVTIKTDSDGKRKVVVDKARLSSTLSLPKGRTLCARVIEGGILPHQSACEILPIALYCILSSPLPAAEGEDRLLRALTGLVLTVQPSVDPVILCSCLDMAVSVGNESDGEDVTKSKMANVTGSRSRMELLHSILSRGKAVCNEDESLSGTWSEKEKAFMALLQ</sequence>
<dbReference type="InterPro" id="IPR039900">
    <property type="entry name" value="Pat1-like"/>
</dbReference>
<dbReference type="GO" id="GO:0000932">
    <property type="term" value="C:P-body"/>
    <property type="evidence" value="ECO:0000318"/>
    <property type="project" value="GO_Central"/>
</dbReference>
<evidence type="ECO:0000256" key="1">
    <source>
        <dbReference type="ARBA" id="ARBA00004201"/>
    </source>
</evidence>
<evidence type="ECO:0000256" key="3">
    <source>
        <dbReference type="SAM" id="MobiDB-lite"/>
    </source>
</evidence>
<feature type="region of interest" description="Disordered" evidence="3">
    <location>
        <begin position="324"/>
        <end position="409"/>
    </location>
</feature>
<evidence type="ECO:0000313" key="4">
    <source>
        <dbReference type="EMBL" id="EED92182.1"/>
    </source>
</evidence>
<dbReference type="PANTHER" id="PTHR21551:SF0">
    <property type="entry name" value="PROTEIN ASSOCIATED WITH TOPO II RELATED-1, ISOFORM A"/>
    <property type="match status" value="1"/>
</dbReference>
<dbReference type="OMA" id="HMMPPPH"/>
<keyword evidence="2" id="KW-0963">Cytoplasm</keyword>